<dbReference type="Proteomes" id="UP001341840">
    <property type="component" value="Unassembled WGS sequence"/>
</dbReference>
<accession>A0ABU6SY09</accession>
<feature type="compositionally biased region" description="Basic and acidic residues" evidence="1">
    <location>
        <begin position="145"/>
        <end position="157"/>
    </location>
</feature>
<feature type="region of interest" description="Disordered" evidence="1">
    <location>
        <begin position="25"/>
        <end position="175"/>
    </location>
</feature>
<sequence>HQQQPPEITTFATNPTEKTFEFGKPKHVLTDDDQAHASNATKNEVAKEQKWTEVTRKAKTKQGGQPGKQKTIPSNSNKGKGMVRESSANLVKKKPGQVGTRVHGSSAQLNTPPKFAVRKRQSSASAQSSPELRQISSIHASTSGTKDDGPIQEEARNEAPLVANDPPQLQQNKVI</sequence>
<feature type="compositionally biased region" description="Basic and acidic residues" evidence="1">
    <location>
        <begin position="44"/>
        <end position="56"/>
    </location>
</feature>
<feature type="compositionally biased region" description="Low complexity" evidence="1">
    <location>
        <begin position="61"/>
        <end position="70"/>
    </location>
</feature>
<feature type="compositionally biased region" description="Basic and acidic residues" evidence="1">
    <location>
        <begin position="25"/>
        <end position="35"/>
    </location>
</feature>
<comment type="caution">
    <text evidence="2">The sequence shown here is derived from an EMBL/GenBank/DDBJ whole genome shotgun (WGS) entry which is preliminary data.</text>
</comment>
<proteinExistence type="predicted"/>
<protein>
    <submittedName>
        <fullName evidence="2">Uncharacterized protein</fullName>
    </submittedName>
</protein>
<organism evidence="2 3">
    <name type="scientific">Stylosanthes scabra</name>
    <dbReference type="NCBI Taxonomy" id="79078"/>
    <lineage>
        <taxon>Eukaryota</taxon>
        <taxon>Viridiplantae</taxon>
        <taxon>Streptophyta</taxon>
        <taxon>Embryophyta</taxon>
        <taxon>Tracheophyta</taxon>
        <taxon>Spermatophyta</taxon>
        <taxon>Magnoliopsida</taxon>
        <taxon>eudicotyledons</taxon>
        <taxon>Gunneridae</taxon>
        <taxon>Pentapetalae</taxon>
        <taxon>rosids</taxon>
        <taxon>fabids</taxon>
        <taxon>Fabales</taxon>
        <taxon>Fabaceae</taxon>
        <taxon>Papilionoideae</taxon>
        <taxon>50 kb inversion clade</taxon>
        <taxon>dalbergioids sensu lato</taxon>
        <taxon>Dalbergieae</taxon>
        <taxon>Pterocarpus clade</taxon>
        <taxon>Stylosanthes</taxon>
    </lineage>
</organism>
<dbReference type="EMBL" id="JASCZI010063594">
    <property type="protein sequence ID" value="MED6141352.1"/>
    <property type="molecule type" value="Genomic_DNA"/>
</dbReference>
<feature type="compositionally biased region" description="Polar residues" evidence="1">
    <location>
        <begin position="130"/>
        <end position="144"/>
    </location>
</feature>
<name>A0ABU6SY09_9FABA</name>
<gene>
    <name evidence="2" type="ORF">PIB30_102560</name>
</gene>
<evidence type="ECO:0000256" key="1">
    <source>
        <dbReference type="SAM" id="MobiDB-lite"/>
    </source>
</evidence>
<evidence type="ECO:0000313" key="2">
    <source>
        <dbReference type="EMBL" id="MED6141352.1"/>
    </source>
</evidence>
<reference evidence="2 3" key="1">
    <citation type="journal article" date="2023" name="Plants (Basel)">
        <title>Bridging the Gap: Combining Genomics and Transcriptomics Approaches to Understand Stylosanthes scabra, an Orphan Legume from the Brazilian Caatinga.</title>
        <authorList>
            <person name="Ferreira-Neto J.R.C."/>
            <person name="da Silva M.D."/>
            <person name="Binneck E."/>
            <person name="de Melo N.F."/>
            <person name="da Silva R.H."/>
            <person name="de Melo A.L.T.M."/>
            <person name="Pandolfi V."/>
            <person name="Bustamante F.O."/>
            <person name="Brasileiro-Vidal A.C."/>
            <person name="Benko-Iseppon A.M."/>
        </authorList>
    </citation>
    <scope>NUCLEOTIDE SEQUENCE [LARGE SCALE GENOMIC DNA]</scope>
    <source>
        <tissue evidence="2">Leaves</tissue>
    </source>
</reference>
<feature type="non-terminal residue" evidence="2">
    <location>
        <position position="1"/>
    </location>
</feature>
<keyword evidence="3" id="KW-1185">Reference proteome</keyword>
<evidence type="ECO:0000313" key="3">
    <source>
        <dbReference type="Proteomes" id="UP001341840"/>
    </source>
</evidence>